<evidence type="ECO:0008006" key="3">
    <source>
        <dbReference type="Google" id="ProtNLM"/>
    </source>
</evidence>
<evidence type="ECO:0000313" key="2">
    <source>
        <dbReference type="Proteomes" id="UP001160390"/>
    </source>
</evidence>
<protein>
    <recommendedName>
        <fullName evidence="3">F-box domain-containing protein</fullName>
    </recommendedName>
</protein>
<evidence type="ECO:0000313" key="1">
    <source>
        <dbReference type="EMBL" id="CAI6099280.1"/>
    </source>
</evidence>
<reference evidence="1" key="1">
    <citation type="submission" date="2023-01" db="EMBL/GenBank/DDBJ databases">
        <authorList>
            <person name="Piombo E."/>
        </authorList>
    </citation>
    <scope>NUCLEOTIDE SEQUENCE</scope>
</reference>
<sequence>MRNLCDGDLCRLSLTCRHLMNAAEPELWSFLEFHQSDYHYMWDLDVPPHFIPAAKRHPRPIMAGTDNYHQCQLTGEKFCKMLQERYNNDPARLQVACSRVTHLCTVVNPEGPLCGIILSFFQNLETLELHGTDPKADFEEIPEHEITWPSIPRLRFARLFRHIPRNIVKWIMRSSSTLERLEIGLLDRPICPGEDGWGRYDPLPEEEIGKMWNGKPDYGSLHEGVLIPRPMGGFLPDDVELDLPKLKHLFLCSPARDPRNHGDSDPEDGYFEVDESYDEYMMQYSWSTRAEEATFAAWRRLLLGSRESLEILVLDQRTGAEYTEGDALGQGDYVKLNRAGHVNHALVALVQDFITDKNLFPALKWVYLYGFAVGVRPETRPDAKVPGGRLMLALRERGVQCEARLGGWCYFDYPRGSANWAAWGYNSRDPAHVDDQEEDNFNTLLPRCQFYHFIIYDILSLKNTSVVSDYDAVPP</sequence>
<gene>
    <name evidence="1" type="ORF">CCHLO57077_00009550</name>
</gene>
<comment type="caution">
    <text evidence="1">The sequence shown here is derived from an EMBL/GenBank/DDBJ whole genome shotgun (WGS) entry which is preliminary data.</text>
</comment>
<name>A0AA35VAJ8_9HYPO</name>
<dbReference type="EMBL" id="CABFNP030001316">
    <property type="protein sequence ID" value="CAI6099280.1"/>
    <property type="molecule type" value="Genomic_DNA"/>
</dbReference>
<dbReference type="AlphaFoldDB" id="A0AA35VAJ8"/>
<proteinExistence type="predicted"/>
<accession>A0AA35VAJ8</accession>
<organism evidence="1 2">
    <name type="scientific">Clonostachys chloroleuca</name>
    <dbReference type="NCBI Taxonomy" id="1926264"/>
    <lineage>
        <taxon>Eukaryota</taxon>
        <taxon>Fungi</taxon>
        <taxon>Dikarya</taxon>
        <taxon>Ascomycota</taxon>
        <taxon>Pezizomycotina</taxon>
        <taxon>Sordariomycetes</taxon>
        <taxon>Hypocreomycetidae</taxon>
        <taxon>Hypocreales</taxon>
        <taxon>Bionectriaceae</taxon>
        <taxon>Clonostachys</taxon>
    </lineage>
</organism>
<keyword evidence="2" id="KW-1185">Reference proteome</keyword>
<dbReference type="Proteomes" id="UP001160390">
    <property type="component" value="Unassembled WGS sequence"/>
</dbReference>